<dbReference type="GO" id="GO:0005737">
    <property type="term" value="C:cytoplasm"/>
    <property type="evidence" value="ECO:0000318"/>
    <property type="project" value="GO_Central"/>
</dbReference>
<evidence type="ECO:0000259" key="13">
    <source>
        <dbReference type="PROSITE" id="PS50072"/>
    </source>
</evidence>
<dbReference type="Gene3D" id="3.30.70.330">
    <property type="match status" value="1"/>
</dbReference>
<dbReference type="EC" id="5.2.1.8" evidence="4 10"/>
<evidence type="ECO:0000313" key="17">
    <source>
        <dbReference type="Proteomes" id="UP000015101"/>
    </source>
</evidence>
<dbReference type="InterPro" id="IPR012677">
    <property type="entry name" value="Nucleotide-bd_a/b_plait_sf"/>
</dbReference>
<keyword evidence="6 11" id="KW-0694">RNA-binding</keyword>
<dbReference type="RefSeq" id="XP_009027665.1">
    <property type="nucleotide sequence ID" value="XM_009029417.1"/>
</dbReference>
<keyword evidence="9" id="KW-0539">Nucleus</keyword>
<dbReference type="GO" id="GO:0071013">
    <property type="term" value="C:catalytic step 2 spliceosome"/>
    <property type="evidence" value="ECO:0000318"/>
    <property type="project" value="GO_Central"/>
</dbReference>
<dbReference type="EMBL" id="AMQM01001672">
    <property type="status" value="NOT_ANNOTATED_CDS"/>
    <property type="molecule type" value="Genomic_DNA"/>
</dbReference>
<dbReference type="EnsemblMetazoa" id="HelroT107863">
    <property type="protein sequence ID" value="HelroP107863"/>
    <property type="gene ID" value="HelroG107863"/>
</dbReference>
<dbReference type="CTD" id="20194936"/>
<evidence type="ECO:0000256" key="1">
    <source>
        <dbReference type="ARBA" id="ARBA00000971"/>
    </source>
</evidence>
<evidence type="ECO:0000313" key="16">
    <source>
        <dbReference type="EnsemblMetazoa" id="HelroP107863"/>
    </source>
</evidence>
<dbReference type="PROSITE" id="PS50102">
    <property type="entry name" value="RRM"/>
    <property type="match status" value="1"/>
</dbReference>
<feature type="compositionally biased region" description="Low complexity" evidence="12">
    <location>
        <begin position="143"/>
        <end position="160"/>
    </location>
</feature>
<evidence type="ECO:0000256" key="2">
    <source>
        <dbReference type="ARBA" id="ARBA00004123"/>
    </source>
</evidence>
<accession>T1EED4</accession>
<sequence length="329" mass="35773">MANTKRVVYVGGLSEEVDEKVLHAAMIPFGDIIDVQIPLDYETGKHRGFAFVEFELPEDAAAAIDNLNDSELYGKTLRVNIAKPMKLKEGSARAVWTDDQWLREHSGKAKKNDGDDDNDDVGGADDDDHNKEGGGGDNNAKNSTSTDCTTPTTTTTTTTSAKKSVANPQVYMDVKIGNKNAGRIVIVLRSDVVPKTAENFRCLCTHERGYGFKGSSFHRVIPQFMCQGGDMTNNDGTGGKSIYGRKFEDENFTLKHMGFGTLSMANSGPNTNGSQFFICTEKTDWLDGKHVVFGKVIAGQDVVRKMEACGSASGKTKEKIVISDCGEFI</sequence>
<evidence type="ECO:0000259" key="14">
    <source>
        <dbReference type="PROSITE" id="PS50102"/>
    </source>
</evidence>
<protein>
    <recommendedName>
        <fullName evidence="5 10">Peptidyl-prolyl cis-trans isomerase E</fullName>
        <shortName evidence="10">PPIase E</shortName>
        <ecNumber evidence="4 10">5.2.1.8</ecNumber>
    </recommendedName>
</protein>
<dbReference type="PANTHER" id="PTHR11071:SF561">
    <property type="entry name" value="PEPTIDYL-PROLYL CIS-TRANS ISOMERASE D-RELATED"/>
    <property type="match status" value="1"/>
</dbReference>
<evidence type="ECO:0000256" key="9">
    <source>
        <dbReference type="ARBA" id="ARBA00023242"/>
    </source>
</evidence>
<dbReference type="GO" id="GO:0000398">
    <property type="term" value="P:mRNA splicing, via spliceosome"/>
    <property type="evidence" value="ECO:0007669"/>
    <property type="project" value="UniProtKB-ARBA"/>
</dbReference>
<dbReference type="SUPFAM" id="SSF54928">
    <property type="entry name" value="RNA-binding domain, RBD"/>
    <property type="match status" value="1"/>
</dbReference>
<keyword evidence="17" id="KW-1185">Reference proteome</keyword>
<dbReference type="PRINTS" id="PR00153">
    <property type="entry name" value="CSAPPISMRASE"/>
</dbReference>
<comment type="similarity">
    <text evidence="3 10">Belongs to the cyclophilin-type PPIase family. PPIase E subfamily.</text>
</comment>
<dbReference type="GeneID" id="20194936"/>
<evidence type="ECO:0000256" key="4">
    <source>
        <dbReference type="ARBA" id="ARBA00013194"/>
    </source>
</evidence>
<dbReference type="InterPro" id="IPR002130">
    <property type="entry name" value="Cyclophilin-type_PPIase_dom"/>
</dbReference>
<dbReference type="FunCoup" id="T1EED4">
    <property type="interactions" value="1285"/>
</dbReference>
<dbReference type="AlphaFoldDB" id="T1EED4"/>
<evidence type="ECO:0000256" key="12">
    <source>
        <dbReference type="SAM" id="MobiDB-lite"/>
    </source>
</evidence>
<evidence type="ECO:0000256" key="7">
    <source>
        <dbReference type="ARBA" id="ARBA00023110"/>
    </source>
</evidence>
<evidence type="ECO:0000256" key="8">
    <source>
        <dbReference type="ARBA" id="ARBA00023235"/>
    </source>
</evidence>
<dbReference type="GO" id="GO:0003723">
    <property type="term" value="F:RNA binding"/>
    <property type="evidence" value="ECO:0007669"/>
    <property type="project" value="UniProtKB-UniRule"/>
</dbReference>
<evidence type="ECO:0000256" key="3">
    <source>
        <dbReference type="ARBA" id="ARBA00009483"/>
    </source>
</evidence>
<dbReference type="FunFam" id="2.40.100.10:FF:000010">
    <property type="entry name" value="Peptidyl-prolyl cis-trans isomerase E"/>
    <property type="match status" value="1"/>
</dbReference>
<dbReference type="PROSITE" id="PS50072">
    <property type="entry name" value="CSA_PPIASE_2"/>
    <property type="match status" value="1"/>
</dbReference>
<feature type="region of interest" description="Disordered" evidence="12">
    <location>
        <begin position="106"/>
        <end position="161"/>
    </location>
</feature>
<dbReference type="eggNOG" id="KOG0111">
    <property type="taxonomic scope" value="Eukaryota"/>
</dbReference>
<dbReference type="STRING" id="6412.T1EED4"/>
<dbReference type="InterPro" id="IPR029000">
    <property type="entry name" value="Cyclophilin-like_dom_sf"/>
</dbReference>
<dbReference type="Proteomes" id="UP000015101">
    <property type="component" value="Unassembled WGS sequence"/>
</dbReference>
<feature type="compositionally biased region" description="Acidic residues" evidence="12">
    <location>
        <begin position="114"/>
        <end position="127"/>
    </location>
</feature>
<dbReference type="HOGENOM" id="CLU_012062_27_0_1"/>
<dbReference type="FunFam" id="3.30.70.330:FF:000776">
    <property type="entry name" value="Peptidyl-prolyl cis-trans isomerase E"/>
    <property type="match status" value="1"/>
</dbReference>
<reference evidence="16" key="3">
    <citation type="submission" date="2015-06" db="UniProtKB">
        <authorList>
            <consortium name="EnsemblMetazoa"/>
        </authorList>
    </citation>
    <scope>IDENTIFICATION</scope>
</reference>
<dbReference type="CDD" id="cd12347">
    <property type="entry name" value="RRM_PPIE"/>
    <property type="match status" value="1"/>
</dbReference>
<evidence type="ECO:0000256" key="5">
    <source>
        <dbReference type="ARBA" id="ARBA00021137"/>
    </source>
</evidence>
<dbReference type="InterPro" id="IPR034168">
    <property type="entry name" value="PPIE_RRM"/>
</dbReference>
<name>T1EED4_HELRO</name>
<feature type="domain" description="PPIase cyclophilin-type" evidence="13">
    <location>
        <begin position="171"/>
        <end position="327"/>
    </location>
</feature>
<dbReference type="OrthoDB" id="193499at2759"/>
<dbReference type="Pfam" id="PF00076">
    <property type="entry name" value="RRM_1"/>
    <property type="match status" value="1"/>
</dbReference>
<organism evidence="16 17">
    <name type="scientific">Helobdella robusta</name>
    <name type="common">Californian leech</name>
    <dbReference type="NCBI Taxonomy" id="6412"/>
    <lineage>
        <taxon>Eukaryota</taxon>
        <taxon>Metazoa</taxon>
        <taxon>Spiralia</taxon>
        <taxon>Lophotrochozoa</taxon>
        <taxon>Annelida</taxon>
        <taxon>Clitellata</taxon>
        <taxon>Hirudinea</taxon>
        <taxon>Rhynchobdellida</taxon>
        <taxon>Glossiphoniidae</taxon>
        <taxon>Helobdella</taxon>
    </lineage>
</organism>
<feature type="domain" description="RRM" evidence="14">
    <location>
        <begin position="6"/>
        <end position="84"/>
    </location>
</feature>
<dbReference type="Gene3D" id="2.40.100.10">
    <property type="entry name" value="Cyclophilin-like"/>
    <property type="match status" value="1"/>
</dbReference>
<evidence type="ECO:0000256" key="10">
    <source>
        <dbReference type="PIRNR" id="PIRNR001475"/>
    </source>
</evidence>
<dbReference type="InParanoid" id="T1EED4"/>
<dbReference type="KEGG" id="hro:HELRODRAFT_107863"/>
<comment type="subcellular location">
    <subcellularLocation>
        <location evidence="2">Nucleus</location>
    </subcellularLocation>
</comment>
<dbReference type="InterPro" id="IPR035979">
    <property type="entry name" value="RBD_domain_sf"/>
</dbReference>
<comment type="function">
    <text evidence="10">Catalyzes the cis-trans isomerization of proline imidic peptide bonds in proteins.</text>
</comment>
<dbReference type="PANTHER" id="PTHR11071">
    <property type="entry name" value="PEPTIDYL-PROLYL CIS-TRANS ISOMERASE"/>
    <property type="match status" value="1"/>
</dbReference>
<dbReference type="PROSITE" id="PS00170">
    <property type="entry name" value="CSA_PPIASE_1"/>
    <property type="match status" value="1"/>
</dbReference>
<gene>
    <name evidence="16" type="primary">20194936</name>
    <name evidence="15" type="ORF">HELRODRAFT_107863</name>
</gene>
<dbReference type="SMART" id="SM00360">
    <property type="entry name" value="RRM"/>
    <property type="match status" value="1"/>
</dbReference>
<dbReference type="CDD" id="cd01926">
    <property type="entry name" value="cyclophilin_ABH_like"/>
    <property type="match status" value="1"/>
</dbReference>
<dbReference type="SUPFAM" id="SSF50891">
    <property type="entry name" value="Cyclophilin-like"/>
    <property type="match status" value="1"/>
</dbReference>
<evidence type="ECO:0000313" key="15">
    <source>
        <dbReference type="EMBL" id="ESN94620.1"/>
    </source>
</evidence>
<dbReference type="PIRSF" id="PIRSF001475">
    <property type="entry name" value="PPI_cyclophilin_E"/>
    <property type="match status" value="1"/>
</dbReference>
<dbReference type="GO" id="GO:0016018">
    <property type="term" value="F:cyclosporin A binding"/>
    <property type="evidence" value="ECO:0000318"/>
    <property type="project" value="GO_Central"/>
</dbReference>
<dbReference type="EMBL" id="KB097571">
    <property type="protein sequence ID" value="ESN94620.1"/>
    <property type="molecule type" value="Genomic_DNA"/>
</dbReference>
<dbReference type="InterPro" id="IPR016304">
    <property type="entry name" value="PPIE"/>
</dbReference>
<dbReference type="GO" id="GO:0006457">
    <property type="term" value="P:protein folding"/>
    <property type="evidence" value="ECO:0000318"/>
    <property type="project" value="GO_Central"/>
</dbReference>
<evidence type="ECO:0000256" key="11">
    <source>
        <dbReference type="PROSITE-ProRule" id="PRU00176"/>
    </source>
</evidence>
<proteinExistence type="inferred from homology"/>
<dbReference type="InterPro" id="IPR020892">
    <property type="entry name" value="Cyclophilin-type_PPIase_CS"/>
</dbReference>
<dbReference type="GO" id="GO:0003755">
    <property type="term" value="F:peptidyl-prolyl cis-trans isomerase activity"/>
    <property type="evidence" value="ECO:0000318"/>
    <property type="project" value="GO_Central"/>
</dbReference>
<reference evidence="15 17" key="2">
    <citation type="journal article" date="2013" name="Nature">
        <title>Insights into bilaterian evolution from three spiralian genomes.</title>
        <authorList>
            <person name="Simakov O."/>
            <person name="Marletaz F."/>
            <person name="Cho S.J."/>
            <person name="Edsinger-Gonzales E."/>
            <person name="Havlak P."/>
            <person name="Hellsten U."/>
            <person name="Kuo D.H."/>
            <person name="Larsson T."/>
            <person name="Lv J."/>
            <person name="Arendt D."/>
            <person name="Savage R."/>
            <person name="Osoegawa K."/>
            <person name="de Jong P."/>
            <person name="Grimwood J."/>
            <person name="Chapman J.A."/>
            <person name="Shapiro H."/>
            <person name="Aerts A."/>
            <person name="Otillar R.P."/>
            <person name="Terry A.Y."/>
            <person name="Boore J.L."/>
            <person name="Grigoriev I.V."/>
            <person name="Lindberg D.R."/>
            <person name="Seaver E.C."/>
            <person name="Weisblat D.A."/>
            <person name="Putnam N.H."/>
            <person name="Rokhsar D.S."/>
        </authorList>
    </citation>
    <scope>NUCLEOTIDE SEQUENCE</scope>
</reference>
<keyword evidence="8 10" id="KW-0413">Isomerase</keyword>
<evidence type="ECO:0000256" key="6">
    <source>
        <dbReference type="ARBA" id="ARBA00022884"/>
    </source>
</evidence>
<dbReference type="Pfam" id="PF00160">
    <property type="entry name" value="Pro_isomerase"/>
    <property type="match status" value="1"/>
</dbReference>
<dbReference type="OMA" id="KIVIYAC"/>
<keyword evidence="7 10" id="KW-0697">Rotamase</keyword>
<dbReference type="InterPro" id="IPR000504">
    <property type="entry name" value="RRM_dom"/>
</dbReference>
<comment type="catalytic activity">
    <reaction evidence="1 10">
        <text>[protein]-peptidylproline (omega=180) = [protein]-peptidylproline (omega=0)</text>
        <dbReference type="Rhea" id="RHEA:16237"/>
        <dbReference type="Rhea" id="RHEA-COMP:10747"/>
        <dbReference type="Rhea" id="RHEA-COMP:10748"/>
        <dbReference type="ChEBI" id="CHEBI:83833"/>
        <dbReference type="ChEBI" id="CHEBI:83834"/>
        <dbReference type="EC" id="5.2.1.8"/>
    </reaction>
</comment>
<reference evidence="17" key="1">
    <citation type="submission" date="2012-12" db="EMBL/GenBank/DDBJ databases">
        <authorList>
            <person name="Hellsten U."/>
            <person name="Grimwood J."/>
            <person name="Chapman J.A."/>
            <person name="Shapiro H."/>
            <person name="Aerts A."/>
            <person name="Otillar R.P."/>
            <person name="Terry A.Y."/>
            <person name="Boore J.L."/>
            <person name="Simakov O."/>
            <person name="Marletaz F."/>
            <person name="Cho S.-J."/>
            <person name="Edsinger-Gonzales E."/>
            <person name="Havlak P."/>
            <person name="Kuo D.-H."/>
            <person name="Larsson T."/>
            <person name="Lv J."/>
            <person name="Arendt D."/>
            <person name="Savage R."/>
            <person name="Osoegawa K."/>
            <person name="de Jong P."/>
            <person name="Lindberg D.R."/>
            <person name="Seaver E.C."/>
            <person name="Weisblat D.A."/>
            <person name="Putnam N.H."/>
            <person name="Grigoriev I.V."/>
            <person name="Rokhsar D.S."/>
        </authorList>
    </citation>
    <scope>NUCLEOTIDE SEQUENCE</scope>
</reference>